<dbReference type="InterPro" id="IPR015500">
    <property type="entry name" value="Peptidase_S8_subtilisin-rel"/>
</dbReference>
<dbReference type="InterPro" id="IPR023827">
    <property type="entry name" value="Peptidase_S8_Asp-AS"/>
</dbReference>
<dbReference type="SUPFAM" id="SSF49299">
    <property type="entry name" value="PKD domain"/>
    <property type="match status" value="2"/>
</dbReference>
<dbReference type="STRING" id="1265313.HRUBRA_00745"/>
<dbReference type="PROSITE" id="PS51892">
    <property type="entry name" value="SUBTILASE"/>
    <property type="match status" value="1"/>
</dbReference>
<keyword evidence="3 5" id="KW-0378">Hydrolase</keyword>
<dbReference type="PROSITE" id="PS50093">
    <property type="entry name" value="PKD"/>
    <property type="match status" value="2"/>
</dbReference>
<evidence type="ECO:0000313" key="8">
    <source>
        <dbReference type="EMBL" id="KGE04586.1"/>
    </source>
</evidence>
<dbReference type="eggNOG" id="COG1404">
    <property type="taxonomic scope" value="Bacteria"/>
</dbReference>
<feature type="domain" description="PKD" evidence="7">
    <location>
        <begin position="506"/>
        <end position="594"/>
    </location>
</feature>
<dbReference type="InterPro" id="IPR050131">
    <property type="entry name" value="Peptidase_S8_subtilisin-like"/>
</dbReference>
<dbReference type="Gene3D" id="2.60.40.10">
    <property type="entry name" value="Immunoglobulins"/>
    <property type="match status" value="2"/>
</dbReference>
<keyword evidence="9" id="KW-1185">Reference proteome</keyword>
<keyword evidence="4 5" id="KW-0720">Serine protease</keyword>
<evidence type="ECO:0000256" key="4">
    <source>
        <dbReference type="ARBA" id="ARBA00022825"/>
    </source>
</evidence>
<feature type="active site" description="Charge relay system" evidence="5">
    <location>
        <position position="355"/>
    </location>
</feature>
<dbReference type="InterPro" id="IPR022409">
    <property type="entry name" value="PKD/Chitinase_dom"/>
</dbReference>
<dbReference type="InterPro" id="IPR035986">
    <property type="entry name" value="PKD_dom_sf"/>
</dbReference>
<dbReference type="PANTHER" id="PTHR43806">
    <property type="entry name" value="PEPTIDASE S8"/>
    <property type="match status" value="1"/>
</dbReference>
<evidence type="ECO:0000256" key="1">
    <source>
        <dbReference type="ARBA" id="ARBA00011073"/>
    </source>
</evidence>
<evidence type="ECO:0000256" key="5">
    <source>
        <dbReference type="PROSITE-ProRule" id="PRU01240"/>
    </source>
</evidence>
<evidence type="ECO:0000256" key="6">
    <source>
        <dbReference type="RuleBase" id="RU003355"/>
    </source>
</evidence>
<dbReference type="HOGENOM" id="CLU_011263_15_3_6"/>
<feature type="active site" description="Charge relay system" evidence="5">
    <location>
        <position position="181"/>
    </location>
</feature>
<protein>
    <recommendedName>
        <fullName evidence="7">PKD domain-containing protein</fullName>
    </recommendedName>
</protein>
<accession>A0A095XXY4</accession>
<dbReference type="InterPro" id="IPR023828">
    <property type="entry name" value="Peptidase_S8_Ser-AS"/>
</dbReference>
<dbReference type="GO" id="GO:0005615">
    <property type="term" value="C:extracellular space"/>
    <property type="evidence" value="ECO:0007669"/>
    <property type="project" value="TreeGrafter"/>
</dbReference>
<organism evidence="8 9">
    <name type="scientific">Pseudohaliea rubra DSM 19751</name>
    <dbReference type="NCBI Taxonomy" id="1265313"/>
    <lineage>
        <taxon>Bacteria</taxon>
        <taxon>Pseudomonadati</taxon>
        <taxon>Pseudomonadota</taxon>
        <taxon>Gammaproteobacteria</taxon>
        <taxon>Cellvibrionales</taxon>
        <taxon>Halieaceae</taxon>
        <taxon>Pseudohaliea</taxon>
    </lineage>
</organism>
<dbReference type="InterPro" id="IPR010259">
    <property type="entry name" value="S8pro/Inhibitor_I9"/>
</dbReference>
<feature type="active site" description="Charge relay system" evidence="5">
    <location>
        <position position="135"/>
    </location>
</feature>
<dbReference type="AlphaFoldDB" id="A0A095XXY4"/>
<dbReference type="SMART" id="SM00089">
    <property type="entry name" value="PKD"/>
    <property type="match status" value="2"/>
</dbReference>
<reference evidence="8 9" key="1">
    <citation type="journal article" date="2014" name="Genome Announc.">
        <title>Genome Sequence of Gammaproteobacterial Pseudohaliea rubra Type Strain DSM 19751, Isolated from Coastal Seawater of the Mediterranean Sea.</title>
        <authorList>
            <person name="Spring S."/>
            <person name="Fiebig A."/>
            <person name="Riedel T."/>
            <person name="Goker M."/>
            <person name="Klenk H.P."/>
        </authorList>
    </citation>
    <scope>NUCLEOTIDE SEQUENCE [LARGE SCALE GENOMIC DNA]</scope>
    <source>
        <strain evidence="8 9">DSM 19751</strain>
    </source>
</reference>
<gene>
    <name evidence="8" type="ORF">HRUBRA_00745</name>
</gene>
<dbReference type="GO" id="GO:0004252">
    <property type="term" value="F:serine-type endopeptidase activity"/>
    <property type="evidence" value="ECO:0007669"/>
    <property type="project" value="UniProtKB-UniRule"/>
</dbReference>
<dbReference type="PANTHER" id="PTHR43806:SF11">
    <property type="entry name" value="CEREVISIN-RELATED"/>
    <property type="match status" value="1"/>
</dbReference>
<dbReference type="Pfam" id="PF05922">
    <property type="entry name" value="Inhibitor_I9"/>
    <property type="match status" value="1"/>
</dbReference>
<dbReference type="PRINTS" id="PR00723">
    <property type="entry name" value="SUBTILISIN"/>
</dbReference>
<dbReference type="EMBL" id="AUVB01000023">
    <property type="protein sequence ID" value="KGE04586.1"/>
    <property type="molecule type" value="Genomic_DNA"/>
</dbReference>
<evidence type="ECO:0000313" key="9">
    <source>
        <dbReference type="Proteomes" id="UP000029640"/>
    </source>
</evidence>
<dbReference type="PROSITE" id="PS00137">
    <property type="entry name" value="SUBTILASE_HIS"/>
    <property type="match status" value="1"/>
</dbReference>
<dbReference type="InterPro" id="IPR022398">
    <property type="entry name" value="Peptidase_S8_His-AS"/>
</dbReference>
<dbReference type="eggNOG" id="COG3291">
    <property type="taxonomic scope" value="Bacteria"/>
</dbReference>
<dbReference type="PROSITE" id="PS00138">
    <property type="entry name" value="SUBTILASE_SER"/>
    <property type="match status" value="1"/>
</dbReference>
<evidence type="ECO:0000256" key="2">
    <source>
        <dbReference type="ARBA" id="ARBA00022670"/>
    </source>
</evidence>
<evidence type="ECO:0000259" key="7">
    <source>
        <dbReference type="PROSITE" id="PS50093"/>
    </source>
</evidence>
<evidence type="ECO:0000256" key="3">
    <source>
        <dbReference type="ARBA" id="ARBA00022801"/>
    </source>
</evidence>
<feature type="domain" description="PKD" evidence="7">
    <location>
        <begin position="419"/>
        <end position="500"/>
    </location>
</feature>
<keyword evidence="2 5" id="KW-0645">Protease</keyword>
<dbReference type="GO" id="GO:0006508">
    <property type="term" value="P:proteolysis"/>
    <property type="evidence" value="ECO:0007669"/>
    <property type="project" value="UniProtKB-KW"/>
</dbReference>
<dbReference type="Proteomes" id="UP000029640">
    <property type="component" value="Unassembled WGS sequence"/>
</dbReference>
<dbReference type="InterPro" id="IPR013783">
    <property type="entry name" value="Ig-like_fold"/>
</dbReference>
<dbReference type="InterPro" id="IPR000209">
    <property type="entry name" value="Peptidase_S8/S53_dom"/>
</dbReference>
<dbReference type="PROSITE" id="PS00136">
    <property type="entry name" value="SUBTILASE_ASP"/>
    <property type="match status" value="1"/>
</dbReference>
<dbReference type="PATRIC" id="fig|1265313.6.peg.739"/>
<dbReference type="InterPro" id="IPR037045">
    <property type="entry name" value="S8pro/Inhibitor_I9_sf"/>
</dbReference>
<sequence>MKKIHHYTAAVAAALVLGAAPDPSSAGEQERYIVTLKEGTKGGPFAARIAQERGGRVGYVYENVLNGFSIEMPAAAIKALRRHPLVDSIEADLEQQVVSQGVPTGITRSFAETNDNLAIGSGNDRRVDVDVAVLDTGIDVDHPDLNVVGGANCLQTTGKGPAWKQQTFCDAAMSGDDDESHGTHVAGTIAALDNGIGVVGVAPGTRLWAVKVLDSNGSGYTSGIIAGIDWVVAQGDIEVMNLSLGGSGVSTAYQTAIDNAVASNVVVVVAAGNSGADSANYSPAFVPSAITVSALADYDGLEGGLGSPTCRNDIDDTLADFSNYGAPVDLAAPGVCIRSTYPLERGAYATISGTSMAAPHVAGAAALLASTGMNAAEIDSYLKATGNYNYVDDSGDGIKEPLLDVSSYTATFVGGEPPAKQPPVAGFSSDCPDLTCTFDGRSSSDSDGSIERYDWDFGDGTSAGGLTAGHSFAAAGDYTVTLTVTDNDGLSASASRNISVSSAPPPNEAPVARIRSTCAELGCSFDSSDSSDSDGTVVGYRWDFGDGTTASGASTSHDYAAGGSYSVTLTVTDDGGASATTRTTVTVTDPNEGNDATLVSSTANLGKRWQAVVSWSDGSPLSGSFDSGQSCREASACAATVRKNVKAVRFSADSGEQITVIW</sequence>
<dbReference type="Pfam" id="PF00082">
    <property type="entry name" value="Peptidase_S8"/>
    <property type="match status" value="1"/>
</dbReference>
<dbReference type="CDD" id="cd00146">
    <property type="entry name" value="PKD"/>
    <property type="match status" value="2"/>
</dbReference>
<comment type="caution">
    <text evidence="8">The sequence shown here is derived from an EMBL/GenBank/DDBJ whole genome shotgun (WGS) entry which is preliminary data.</text>
</comment>
<dbReference type="Gene3D" id="3.40.50.200">
    <property type="entry name" value="Peptidase S8/S53 domain"/>
    <property type="match status" value="1"/>
</dbReference>
<dbReference type="Pfam" id="PF18911">
    <property type="entry name" value="PKD_4"/>
    <property type="match status" value="2"/>
</dbReference>
<name>A0A095XXY4_9GAMM</name>
<comment type="similarity">
    <text evidence="1 5 6">Belongs to the peptidase S8 family.</text>
</comment>
<dbReference type="SUPFAM" id="SSF52743">
    <property type="entry name" value="Subtilisin-like"/>
    <property type="match status" value="1"/>
</dbReference>
<dbReference type="SUPFAM" id="SSF54897">
    <property type="entry name" value="Protease propeptides/inhibitors"/>
    <property type="match status" value="1"/>
</dbReference>
<proteinExistence type="inferred from homology"/>
<dbReference type="InterPro" id="IPR000601">
    <property type="entry name" value="PKD_dom"/>
</dbReference>
<dbReference type="RefSeq" id="WP_052094557.1">
    <property type="nucleotide sequence ID" value="NZ_KN234764.1"/>
</dbReference>
<dbReference type="OrthoDB" id="9790784at2"/>
<dbReference type="InterPro" id="IPR036852">
    <property type="entry name" value="Peptidase_S8/S53_dom_sf"/>
</dbReference>
<dbReference type="Gene3D" id="3.30.70.80">
    <property type="entry name" value="Peptidase S8 propeptide/proteinase inhibitor I9"/>
    <property type="match status" value="1"/>
</dbReference>